<feature type="region of interest" description="Disordered" evidence="14">
    <location>
        <begin position="1163"/>
        <end position="1185"/>
    </location>
</feature>
<dbReference type="InterPro" id="IPR003889">
    <property type="entry name" value="FYrich_C"/>
</dbReference>
<feature type="region of interest" description="Disordered" evidence="14">
    <location>
        <begin position="165"/>
        <end position="203"/>
    </location>
</feature>
<evidence type="ECO:0000256" key="9">
    <source>
        <dbReference type="ARBA" id="ARBA00022833"/>
    </source>
</evidence>
<dbReference type="GO" id="GO:0044666">
    <property type="term" value="C:MLL3/4 complex"/>
    <property type="evidence" value="ECO:0007669"/>
    <property type="project" value="TreeGrafter"/>
</dbReference>
<evidence type="ECO:0000256" key="13">
    <source>
        <dbReference type="ARBA" id="ARBA00023242"/>
    </source>
</evidence>
<keyword evidence="4" id="KW-0808">Transferase</keyword>
<evidence type="ECO:0000259" key="16">
    <source>
        <dbReference type="PROSITE" id="PS50868"/>
    </source>
</evidence>
<proteinExistence type="predicted"/>
<name>A0A3Q0KMX8_SCHMA</name>
<protein>
    <submittedName>
        <fullName evidence="19">Histone-lysine N-methyltransferase</fullName>
    </submittedName>
</protein>
<evidence type="ECO:0000259" key="15">
    <source>
        <dbReference type="PROSITE" id="PS50280"/>
    </source>
</evidence>
<evidence type="ECO:0000313" key="19">
    <source>
        <dbReference type="WBParaSite" id="Smp_138030.1"/>
    </source>
</evidence>
<dbReference type="SMART" id="SM00542">
    <property type="entry name" value="FYRC"/>
    <property type="match status" value="1"/>
</dbReference>
<dbReference type="Gene3D" id="2.170.270.10">
    <property type="entry name" value="SET domain"/>
    <property type="match status" value="1"/>
</dbReference>
<evidence type="ECO:0000313" key="18">
    <source>
        <dbReference type="Proteomes" id="UP000008854"/>
    </source>
</evidence>
<dbReference type="PROSITE" id="PS50280">
    <property type="entry name" value="SET"/>
    <property type="match status" value="1"/>
</dbReference>
<evidence type="ECO:0000256" key="8">
    <source>
        <dbReference type="ARBA" id="ARBA00022771"/>
    </source>
</evidence>
<keyword evidence="9" id="KW-0862">Zinc</keyword>
<dbReference type="InterPro" id="IPR001214">
    <property type="entry name" value="SET_dom"/>
</dbReference>
<evidence type="ECO:0000259" key="17">
    <source>
        <dbReference type="PROSITE" id="PS51805"/>
    </source>
</evidence>
<dbReference type="InterPro" id="IPR003888">
    <property type="entry name" value="FYrich_N"/>
</dbReference>
<dbReference type="Proteomes" id="UP000008854">
    <property type="component" value="Unassembled WGS sequence"/>
</dbReference>
<dbReference type="GO" id="GO:0008270">
    <property type="term" value="F:zinc ion binding"/>
    <property type="evidence" value="ECO:0007669"/>
    <property type="project" value="UniProtKB-KW"/>
</dbReference>
<dbReference type="GO" id="GO:0003713">
    <property type="term" value="F:transcription coactivator activity"/>
    <property type="evidence" value="ECO:0007669"/>
    <property type="project" value="TreeGrafter"/>
</dbReference>
<keyword evidence="10" id="KW-0156">Chromatin regulator</keyword>
<keyword evidence="8" id="KW-0863">Zinc-finger</keyword>
<evidence type="ECO:0000256" key="1">
    <source>
        <dbReference type="ARBA" id="ARBA00004123"/>
    </source>
</evidence>
<evidence type="ECO:0000256" key="10">
    <source>
        <dbReference type="ARBA" id="ARBA00022853"/>
    </source>
</evidence>
<dbReference type="PANTHER" id="PTHR45888">
    <property type="entry name" value="HL01030P-RELATED"/>
    <property type="match status" value="1"/>
</dbReference>
<evidence type="ECO:0000256" key="6">
    <source>
        <dbReference type="ARBA" id="ARBA00022723"/>
    </source>
</evidence>
<dbReference type="PROSITE" id="PS51805">
    <property type="entry name" value="EPHD"/>
    <property type="match status" value="1"/>
</dbReference>
<dbReference type="CDD" id="cd19171">
    <property type="entry name" value="SET_KMT2C_2D"/>
    <property type="match status" value="1"/>
</dbReference>
<dbReference type="Pfam" id="PF05965">
    <property type="entry name" value="FYRC"/>
    <property type="match status" value="1"/>
</dbReference>
<evidence type="ECO:0000256" key="11">
    <source>
        <dbReference type="ARBA" id="ARBA00023015"/>
    </source>
</evidence>
<dbReference type="Gene3D" id="3.30.160.360">
    <property type="match status" value="1"/>
</dbReference>
<dbReference type="GO" id="GO:0042800">
    <property type="term" value="F:histone H3K4 methyltransferase activity"/>
    <property type="evidence" value="ECO:0007669"/>
    <property type="project" value="TreeGrafter"/>
</dbReference>
<dbReference type="SMART" id="SM00541">
    <property type="entry name" value="FYRN"/>
    <property type="match status" value="1"/>
</dbReference>
<sequence>MEFSGMNKTSEETLSYLSSSATAHPSLYKTLRYSPGNEYGEKSLSHSSPEGQVLRLVDAFHCPFNNDLRECESPQIPMVSAMCNRLVPSDISSGFVDRSEFDHSKVLNNNEKPAAPEVGDTTVLLKPDLNDKAFPCSATKVVNNSPSPASNLIPDAVCIPSPCNGSLSRPESNSDESCQVDKPETGRDVNGCRPTDVSPTHDQERAKMDLDKLDETIDYVLSVARSDEPCEGMFVLTCRARESTVTSSPNPRVNTPSSELINSPTISPAPSPHSNNLNSPVLQTCKTQAVFQSNSSCSMVSPQPMQRYIVDQTHGIIQLSSNPSQCVSAHYGNQGVSFVQLCSDSSSNPVFQVSQHHIVSQISQPLTTNTHVLFHPSMLHSFQNHPGQQAQFTIPHSTLPTASVQRISTPILSPVRTSVLQNVVNQVAKSSDTNITSYPVSNHIIESTNPPISTQAVSINPPNICVVQSPQSLLCGTVGTPVSLEASGDVKYSLSVPTVTNDQNCSQTNSSVAFRHPIIPVNTTSPMLPTSSIGVSSHGLPVTNSHITTCSQSITSTPRKRSHASTSGNNKRRKTVGSPSYPVVPVSNKNITVHEASIRSLHSGAQEQIDKLKGVDLKSLVSAPTLQPFFSVLPPTGSCDSPFPRGADEAFYHKHGLKYSRGRMSLKFPKCIDRTTSHEVVDSYLTQHLKVVVPPGPVIYPSKCFKRQSVECHSVCASPEPPSFENNMKTLFSRMNQFTKKYSKDVYDETKVGYDSCKLSGETLIPQPLLQMFSQNPSNSLERTETDRCTPPLALYHMPNPRLLCQPIHLAPCSGTGMDSGLTKVNGSNISTLKAEQNIPGLDTHKSVMSESSMSVDLNPCTPFVDSETGEIMVSPQLKSTKASLGPTLNEDDKLHITFTVNPSATVNISKIIHRISEILGVEENSIDCQITRSGAQITLDQKQSQSEVVMRNLETHLRQQFTPLSLQFEKDSRDCLAQGIYSSSHIQSNTLENTPHTKLLPSNLPQLSSCKLECDTVNKTDFSPVYSQETCRYSEEPVSITSILASRNRSAKSCKMCGKPVSPHMMQRKWLDELCSVSGISMNFDNAVDLLFCSSDCLYGFARLLSCYQNKYSETSLDYSSQTDILNIRNCYNFEQQRQLIMTDFPCSMPILLQNNLSKSKPNLKRQHPQQCVTNKKRSTNTSTVPSKFRKWQGIRWRQYVSDTHHPSDTSSRRNIVDDALSPFISNPAVMRAPHSEDKRLCDLCHQAGDAPEDGAGRLLPLDLDNWIHINCALWCYEVYETIGGSLNNLDVWLAKAKETACTQCGLLGAGLPCYNPKCSYVYHVPCAIKIRCMFFTDRGMYCPQHQPKEIHPMQLSSLAVSRRVYISRDENSQVARVVHEDSDKHVVRIGGVSLHSIGQLLPHQIDSGNFHNRRNIYPTGMCSTRIYWSMRRPRSRAKYVCEILEKDSHPFFRITAIDRDMENVSVTHETCDGAWQIILSRIEVLCKEHKLVKLFPQLLRGEDLFGLNESHIVRAVESLPGVEGLRDYVFNFGRLELISEMPLAINPSGCARSEPKMQTYVKRMHDAGEYSISFNHRTSLPGVRRLSHPSFNGTTCSNGVYNIDTASKQHQSSRSQQYRKLKTEVNSNVILGRSRIQGLGLFAARDLEQQTMVIEYVGELIRLEIANKREKNYEAHNRGIYMFRLDDDTVIDATVCGGLARYINHSCQPNCLAEFVNFGGHSHIVIITNRRIKKGEELCYDYNFDLEDRSDKIPCLCRAPNCRKWMN</sequence>
<comment type="subcellular location">
    <subcellularLocation>
        <location evidence="1">Nucleus</location>
    </subcellularLocation>
</comment>
<dbReference type="Pfam" id="PF00856">
    <property type="entry name" value="SET"/>
    <property type="match status" value="1"/>
</dbReference>
<dbReference type="Pfam" id="PF05964">
    <property type="entry name" value="FYRN"/>
    <property type="match status" value="1"/>
</dbReference>
<feature type="region of interest" description="Disordered" evidence="14">
    <location>
        <begin position="245"/>
        <end position="275"/>
    </location>
</feature>
<dbReference type="SMART" id="SM00508">
    <property type="entry name" value="PostSET"/>
    <property type="match status" value="1"/>
</dbReference>
<dbReference type="PANTHER" id="PTHR45888:SF6">
    <property type="entry name" value="HL01030P-RELATED"/>
    <property type="match status" value="1"/>
</dbReference>
<keyword evidence="13" id="KW-0539">Nucleus</keyword>
<dbReference type="PROSITE" id="PS50868">
    <property type="entry name" value="POST_SET"/>
    <property type="match status" value="1"/>
</dbReference>
<keyword evidence="2" id="KW-0597">Phosphoprotein</keyword>
<dbReference type="WBParaSite" id="Smp_138030.1">
    <property type="protein sequence ID" value="Smp_138030.1"/>
    <property type="gene ID" value="Smp_138030"/>
</dbReference>
<dbReference type="Gene3D" id="3.30.40.10">
    <property type="entry name" value="Zinc/RING finger domain, C3HC4 (zinc finger)"/>
    <property type="match status" value="1"/>
</dbReference>
<dbReference type="SMART" id="SM00317">
    <property type="entry name" value="SET"/>
    <property type="match status" value="1"/>
</dbReference>
<dbReference type="InterPro" id="IPR003616">
    <property type="entry name" value="Post-SET_dom"/>
</dbReference>
<reference evidence="19" key="2">
    <citation type="submission" date="2018-12" db="UniProtKB">
        <authorList>
            <consortium name="WormBaseParasite"/>
        </authorList>
    </citation>
    <scope>IDENTIFICATION</scope>
    <source>
        <strain evidence="19">Puerto Rican</strain>
    </source>
</reference>
<feature type="domain" description="SET" evidence="15">
    <location>
        <begin position="1629"/>
        <end position="1745"/>
    </location>
</feature>
<evidence type="ECO:0000256" key="14">
    <source>
        <dbReference type="SAM" id="MobiDB-lite"/>
    </source>
</evidence>
<feature type="region of interest" description="Disordered" evidence="14">
    <location>
        <begin position="550"/>
        <end position="583"/>
    </location>
</feature>
<dbReference type="SUPFAM" id="SSF82199">
    <property type="entry name" value="SET domain"/>
    <property type="match status" value="1"/>
</dbReference>
<dbReference type="FunFam" id="3.30.40.10:FF:000002">
    <property type="entry name" value="Histone-lysine N-methyltransferase"/>
    <property type="match status" value="1"/>
</dbReference>
<keyword evidence="5" id="KW-0949">S-adenosyl-L-methionine</keyword>
<evidence type="ECO:0000256" key="5">
    <source>
        <dbReference type="ARBA" id="ARBA00022691"/>
    </source>
</evidence>
<keyword evidence="6" id="KW-0479">Metal-binding</keyword>
<reference evidence="18" key="1">
    <citation type="journal article" date="2012" name="PLoS Negl. Trop. Dis.">
        <title>A systematically improved high quality genome and transcriptome of the human blood fluke Schistosoma mansoni.</title>
        <authorList>
            <person name="Protasio A.V."/>
            <person name="Tsai I.J."/>
            <person name="Babbage A."/>
            <person name="Nichol S."/>
            <person name="Hunt M."/>
            <person name="Aslett M.A."/>
            <person name="De Silva N."/>
            <person name="Velarde G.S."/>
            <person name="Anderson T.J."/>
            <person name="Clark R.C."/>
            <person name="Davidson C."/>
            <person name="Dillon G.P."/>
            <person name="Holroyd N.E."/>
            <person name="LoVerde P.T."/>
            <person name="Lloyd C."/>
            <person name="McQuillan J."/>
            <person name="Oliveira G."/>
            <person name="Otto T.D."/>
            <person name="Parker-Manuel S.J."/>
            <person name="Quail M.A."/>
            <person name="Wilson R.A."/>
            <person name="Zerlotini A."/>
            <person name="Dunne D.W."/>
            <person name="Berriman M."/>
        </authorList>
    </citation>
    <scope>NUCLEOTIDE SEQUENCE [LARGE SCALE GENOMIC DNA]</scope>
    <source>
        <strain evidence="18">Puerto Rican</strain>
    </source>
</reference>
<dbReference type="GO" id="GO:0045944">
    <property type="term" value="P:positive regulation of transcription by RNA polymerase II"/>
    <property type="evidence" value="ECO:0007669"/>
    <property type="project" value="TreeGrafter"/>
</dbReference>
<evidence type="ECO:0000256" key="7">
    <source>
        <dbReference type="ARBA" id="ARBA00022737"/>
    </source>
</evidence>
<dbReference type="InterPro" id="IPR046341">
    <property type="entry name" value="SET_dom_sf"/>
</dbReference>
<keyword evidence="18" id="KW-1185">Reference proteome</keyword>
<dbReference type="STRING" id="6183.A0A3Q0KMX8"/>
<dbReference type="PROSITE" id="PS51543">
    <property type="entry name" value="FYRC"/>
    <property type="match status" value="1"/>
</dbReference>
<feature type="domain" description="Post-SET" evidence="16">
    <location>
        <begin position="1753"/>
        <end position="1769"/>
    </location>
</feature>
<feature type="compositionally biased region" description="Polar residues" evidence="14">
    <location>
        <begin position="1170"/>
        <end position="1185"/>
    </location>
</feature>
<evidence type="ECO:0000256" key="4">
    <source>
        <dbReference type="ARBA" id="ARBA00022679"/>
    </source>
</evidence>
<evidence type="ECO:0000256" key="2">
    <source>
        <dbReference type="ARBA" id="ARBA00022553"/>
    </source>
</evidence>
<keyword evidence="3" id="KW-0489">Methyltransferase</keyword>
<dbReference type="GO" id="GO:0032259">
    <property type="term" value="P:methylation"/>
    <property type="evidence" value="ECO:0007669"/>
    <property type="project" value="UniProtKB-KW"/>
</dbReference>
<dbReference type="Pfam" id="PF13832">
    <property type="entry name" value="zf-HC5HC2H_2"/>
    <property type="match status" value="1"/>
</dbReference>
<dbReference type="InterPro" id="IPR013083">
    <property type="entry name" value="Znf_RING/FYVE/PHD"/>
</dbReference>
<organism evidence="18 19">
    <name type="scientific">Schistosoma mansoni</name>
    <name type="common">Blood fluke</name>
    <dbReference type="NCBI Taxonomy" id="6183"/>
    <lineage>
        <taxon>Eukaryota</taxon>
        <taxon>Metazoa</taxon>
        <taxon>Spiralia</taxon>
        <taxon>Lophotrochozoa</taxon>
        <taxon>Platyhelminthes</taxon>
        <taxon>Trematoda</taxon>
        <taxon>Digenea</taxon>
        <taxon>Strigeidida</taxon>
        <taxon>Schistosomatoidea</taxon>
        <taxon>Schistosomatidae</taxon>
        <taxon>Schistosoma</taxon>
    </lineage>
</organism>
<dbReference type="InterPro" id="IPR034732">
    <property type="entry name" value="EPHD"/>
</dbReference>
<feature type="compositionally biased region" description="Polar residues" evidence="14">
    <location>
        <begin position="165"/>
        <end position="177"/>
    </location>
</feature>
<feature type="domain" description="PHD-type" evidence="17">
    <location>
        <begin position="1240"/>
        <end position="1348"/>
    </location>
</feature>
<keyword evidence="7" id="KW-0677">Repeat</keyword>
<keyword evidence="11" id="KW-0805">Transcription regulation</keyword>
<dbReference type="AlphaFoldDB" id="A0A3Q0KMX8"/>
<evidence type="ECO:0000256" key="12">
    <source>
        <dbReference type="ARBA" id="ARBA00023163"/>
    </source>
</evidence>
<dbReference type="PROSITE" id="PS51542">
    <property type="entry name" value="FYRN"/>
    <property type="match status" value="1"/>
</dbReference>
<evidence type="ECO:0000256" key="3">
    <source>
        <dbReference type="ARBA" id="ARBA00022603"/>
    </source>
</evidence>
<accession>A0A3Q0KMX8</accession>
<keyword evidence="12" id="KW-0804">Transcription</keyword>
<dbReference type="InParanoid" id="A0A3Q0KMX8"/>